<name>A0A1Y2SJC7_9GAMM</name>
<comment type="caution">
    <text evidence="1">The sequence shown here is derived from an EMBL/GenBank/DDBJ whole genome shotgun (WGS) entry which is preliminary data.</text>
</comment>
<gene>
    <name evidence="1" type="ORF">Xbed_02846</name>
</gene>
<accession>A0A1Y2SJC7</accession>
<protein>
    <submittedName>
        <fullName evidence="1">Uncharacterized protein</fullName>
    </submittedName>
</protein>
<dbReference type="AlphaFoldDB" id="A0A1Y2SJC7"/>
<evidence type="ECO:0000313" key="1">
    <source>
        <dbReference type="EMBL" id="OTA18860.1"/>
    </source>
</evidence>
<sequence length="96" mass="10617">MMIIRINEDGSASITAAGYMACYGKDGKLKMTVGDAPQYLVIHNAFKPKTKTYDAGMTLSVDAGITSDDHLRQIVREEIRQFVSRESGRGGLFSKW</sequence>
<proteinExistence type="predicted"/>
<dbReference type="EMBL" id="MUBK01000025">
    <property type="protein sequence ID" value="OTA18860.1"/>
    <property type="molecule type" value="Genomic_DNA"/>
</dbReference>
<dbReference type="OrthoDB" id="6448176at2"/>
<dbReference type="RefSeq" id="WP_139837497.1">
    <property type="nucleotide sequence ID" value="NZ_CAWNHF010000129.1"/>
</dbReference>
<dbReference type="Proteomes" id="UP000194204">
    <property type="component" value="Unassembled WGS sequence"/>
</dbReference>
<reference evidence="1 2" key="1">
    <citation type="submission" date="2017-01" db="EMBL/GenBank/DDBJ databases">
        <title>Deconstructing symbiosis and pathogenesis requirements using a combined genomic-metabolomic approach.</title>
        <authorList>
            <person name="Tobias N.J."/>
            <person name="Wolff H."/>
            <person name="Djahanschiri B."/>
            <person name="Ebersberger I."/>
            <person name="Bode H.B."/>
        </authorList>
    </citation>
    <scope>NUCLEOTIDE SEQUENCE [LARGE SCALE GENOMIC DNA]</scope>
    <source>
        <strain evidence="1 2">DSM 4764</strain>
    </source>
</reference>
<evidence type="ECO:0000313" key="2">
    <source>
        <dbReference type="Proteomes" id="UP000194204"/>
    </source>
</evidence>
<organism evidence="1 2">
    <name type="scientific">Xenorhabdus beddingii</name>
    <dbReference type="NCBI Taxonomy" id="40578"/>
    <lineage>
        <taxon>Bacteria</taxon>
        <taxon>Pseudomonadati</taxon>
        <taxon>Pseudomonadota</taxon>
        <taxon>Gammaproteobacteria</taxon>
        <taxon>Enterobacterales</taxon>
        <taxon>Morganellaceae</taxon>
        <taxon>Xenorhabdus</taxon>
    </lineage>
</organism>
<keyword evidence="2" id="KW-1185">Reference proteome</keyword>